<sequence>MNPLSFALLGALCWGIAPLFGKVALLDVSAAAGLIARTFLAGGLVAPWVIYRGGLGYLLAIPLKSWCFLTAEAFFTAVAGDLAYYSALKHGQPAEVNLIISTSPFITLILSALIFAEEISWNKLLGGLFICLGVFLVGLVGR</sequence>
<evidence type="ECO:0000256" key="1">
    <source>
        <dbReference type="ARBA" id="ARBA00007362"/>
    </source>
</evidence>
<dbReference type="InterPro" id="IPR000620">
    <property type="entry name" value="EamA_dom"/>
</dbReference>
<dbReference type="Proteomes" id="UP000075670">
    <property type="component" value="Unassembled WGS sequence"/>
</dbReference>
<evidence type="ECO:0000259" key="3">
    <source>
        <dbReference type="Pfam" id="PF00892"/>
    </source>
</evidence>
<dbReference type="GO" id="GO:0016020">
    <property type="term" value="C:membrane"/>
    <property type="evidence" value="ECO:0007669"/>
    <property type="project" value="InterPro"/>
</dbReference>
<proteinExistence type="inferred from homology"/>
<dbReference type="EMBL" id="LTBC01000002">
    <property type="protein sequence ID" value="KYH32945.1"/>
    <property type="molecule type" value="Genomic_DNA"/>
</dbReference>
<evidence type="ECO:0000313" key="4">
    <source>
        <dbReference type="EMBL" id="KYH32945.1"/>
    </source>
</evidence>
<protein>
    <submittedName>
        <fullName evidence="4">EamA-like transporter family protein</fullName>
    </submittedName>
</protein>
<feature type="domain" description="EamA" evidence="3">
    <location>
        <begin position="5"/>
        <end position="138"/>
    </location>
</feature>
<dbReference type="PATRIC" id="fig|1122241.3.peg.761"/>
<dbReference type="SUPFAM" id="SSF103481">
    <property type="entry name" value="Multidrug resistance efflux transporter EmrE"/>
    <property type="match status" value="1"/>
</dbReference>
<evidence type="ECO:0000256" key="2">
    <source>
        <dbReference type="SAM" id="Phobius"/>
    </source>
</evidence>
<keyword evidence="2" id="KW-0472">Membrane</keyword>
<dbReference type="OrthoDB" id="9806718at2"/>
<comment type="similarity">
    <text evidence="1">Belongs to the EamA transporter family.</text>
</comment>
<dbReference type="AlphaFoldDB" id="A0A151AZ61"/>
<feature type="transmembrane region" description="Helical" evidence="2">
    <location>
        <begin position="123"/>
        <end position="141"/>
    </location>
</feature>
<dbReference type="Pfam" id="PF00892">
    <property type="entry name" value="EamA"/>
    <property type="match status" value="1"/>
</dbReference>
<feature type="transmembrane region" description="Helical" evidence="2">
    <location>
        <begin position="63"/>
        <end position="84"/>
    </location>
</feature>
<keyword evidence="2" id="KW-1133">Transmembrane helix</keyword>
<reference evidence="4 5" key="1">
    <citation type="submission" date="2016-02" db="EMBL/GenBank/DDBJ databases">
        <title>Genome sequence of Moorella mulderi DSM 14980.</title>
        <authorList>
            <person name="Poehlein A."/>
            <person name="Daniel R."/>
        </authorList>
    </citation>
    <scope>NUCLEOTIDE SEQUENCE [LARGE SCALE GENOMIC DNA]</scope>
    <source>
        <strain evidence="4 5">DSM 14980</strain>
    </source>
</reference>
<organism evidence="4 5">
    <name type="scientific">Moorella mulderi DSM 14980</name>
    <dbReference type="NCBI Taxonomy" id="1122241"/>
    <lineage>
        <taxon>Bacteria</taxon>
        <taxon>Bacillati</taxon>
        <taxon>Bacillota</taxon>
        <taxon>Clostridia</taxon>
        <taxon>Neomoorellales</taxon>
        <taxon>Neomoorellaceae</taxon>
        <taxon>Neomoorella</taxon>
    </lineage>
</organism>
<evidence type="ECO:0000313" key="5">
    <source>
        <dbReference type="Proteomes" id="UP000075670"/>
    </source>
</evidence>
<dbReference type="InterPro" id="IPR037185">
    <property type="entry name" value="EmrE-like"/>
</dbReference>
<keyword evidence="2" id="KW-0812">Transmembrane</keyword>
<keyword evidence="5" id="KW-1185">Reference proteome</keyword>
<comment type="caution">
    <text evidence="4">The sequence shown here is derived from an EMBL/GenBank/DDBJ whole genome shotgun (WGS) entry which is preliminary data.</text>
</comment>
<dbReference type="RefSeq" id="WP_062281635.1">
    <property type="nucleotide sequence ID" value="NZ_LTBC01000002.1"/>
</dbReference>
<feature type="transmembrane region" description="Helical" evidence="2">
    <location>
        <begin position="96"/>
        <end position="116"/>
    </location>
</feature>
<gene>
    <name evidence="4" type="ORF">MOMUL_07230</name>
</gene>
<feature type="transmembrane region" description="Helical" evidence="2">
    <location>
        <begin position="31"/>
        <end position="51"/>
    </location>
</feature>
<name>A0A151AZ61_9FIRM</name>
<accession>A0A151AZ61</accession>